<sequence length="599" mass="64123">MPPKIPPRLLHRSVRICALRTYGLRSNIATCSRATPVLVCRSSGNTRTIATHSHSHHAAQLSVLQTNVDRQSDTYAQNVKDFEQAAQRIRELHEHTARGGSEKARAKHVERGKMLVRDRITALVDPGTSFLEFSAMAGYEVYPGEDVPAGGIVTGIGTVEGVRCVIVANDSTVKGGTYYPVTVKKHLRAQAIAQENRLPCIYLVDSGGANLPHQADVFPDREHFGRIFYNQAKMSSRGIPQLSVVMGPCTAGGAYVPSMSDESIIVEQQGHIFLAGPPLVKAATGEVVSAEELGGGKLHSEVSGVTDYLAVDDAHALVLARRCVKNLNWPSAAKVSARATAATSSGAGALAWEEPLYPASDFPGIVGTNLRRQFDVKEIISRIVDGSRFSEFKPLFGSTLVTGFAHIYGQPVGILANNGILFSEAALKGAHFIQLCAKRRVPLVFLQNISGFMVGKDAEAGGIAKNGAKLVTAVSCADVPKFTVVVGASAGAGNYGMCGRAYSPRFLWTWPNARTSVMGPEQLSSVMEAVGKAADPSLKSRIERESKATFGSARLWDDGIIPPEHTRQVLGLALQVAAAEEVARKESAEGATRWGVFRM</sequence>
<dbReference type="GO" id="GO:0006552">
    <property type="term" value="P:L-leucine catabolic process"/>
    <property type="evidence" value="ECO:0007669"/>
    <property type="project" value="UniProtKB-UniPathway"/>
</dbReference>
<dbReference type="GeneID" id="54304674"/>
<dbReference type="EC" id="6.4.1.4" evidence="3"/>
<feature type="domain" description="CoA carboxyltransferase C-terminal" evidence="8">
    <location>
        <begin position="351"/>
        <end position="589"/>
    </location>
</feature>
<evidence type="ECO:0000313" key="9">
    <source>
        <dbReference type="EMBL" id="KAF2139058.1"/>
    </source>
</evidence>
<comment type="pathway">
    <text evidence="2">Amino-acid degradation; L-leucine degradation; (S)-3-hydroxy-3-methylglutaryl-CoA from 3-isovaleryl-CoA: step 2/3.</text>
</comment>
<evidence type="ECO:0000259" key="8">
    <source>
        <dbReference type="PROSITE" id="PS50989"/>
    </source>
</evidence>
<dbReference type="GO" id="GO:0004485">
    <property type="term" value="F:methylcrotonoyl-CoA carboxylase activity"/>
    <property type="evidence" value="ECO:0007669"/>
    <property type="project" value="UniProtKB-EC"/>
</dbReference>
<dbReference type="SUPFAM" id="SSF52096">
    <property type="entry name" value="ClpP/crotonase"/>
    <property type="match status" value="2"/>
</dbReference>
<dbReference type="GO" id="GO:1905202">
    <property type="term" value="C:methylcrotonoyl-CoA carboxylase complex"/>
    <property type="evidence" value="ECO:0007669"/>
    <property type="project" value="TreeGrafter"/>
</dbReference>
<evidence type="ECO:0000256" key="4">
    <source>
        <dbReference type="ARBA" id="ARBA00031237"/>
    </source>
</evidence>
<dbReference type="GO" id="GO:0005739">
    <property type="term" value="C:mitochondrion"/>
    <property type="evidence" value="ECO:0007669"/>
    <property type="project" value="TreeGrafter"/>
</dbReference>
<dbReference type="EMBL" id="ML995494">
    <property type="protein sequence ID" value="KAF2139058.1"/>
    <property type="molecule type" value="Genomic_DNA"/>
</dbReference>
<dbReference type="FunFam" id="3.90.226.10:FF:000007">
    <property type="entry name" value="Methylcrotonoyl-CoA carboxylase subunit beta"/>
    <property type="match status" value="1"/>
</dbReference>
<dbReference type="PROSITE" id="PS50980">
    <property type="entry name" value="COA_CT_NTER"/>
    <property type="match status" value="1"/>
</dbReference>
<dbReference type="PANTHER" id="PTHR22855">
    <property type="entry name" value="ACETYL, PROPIONYL, PYRUVATE, AND GLUTACONYL CARBOXYLASE-RELATED"/>
    <property type="match status" value="1"/>
</dbReference>
<dbReference type="InterPro" id="IPR034733">
    <property type="entry name" value="AcCoA_carboxyl_beta"/>
</dbReference>
<dbReference type="InterPro" id="IPR011763">
    <property type="entry name" value="COA_CT_C"/>
</dbReference>
<dbReference type="Gene3D" id="3.90.226.10">
    <property type="entry name" value="2-enoyl-CoA Hydratase, Chain A, domain 1"/>
    <property type="match status" value="2"/>
</dbReference>
<dbReference type="InterPro" id="IPR045190">
    <property type="entry name" value="MCCB/AccD1-like"/>
</dbReference>
<protein>
    <recommendedName>
        <fullName evidence="3">methylcrotonoyl-CoA carboxylase</fullName>
        <ecNumber evidence="3">6.4.1.4</ecNumber>
    </recommendedName>
    <alternativeName>
        <fullName evidence="5">3-methylcrotonyl-CoA carboxylase 2</fullName>
    </alternativeName>
    <alternativeName>
        <fullName evidence="4">3-methylcrotonyl-CoA:carbon dioxide ligase subunit beta</fullName>
    </alternativeName>
</protein>
<dbReference type="OrthoDB" id="439921at2759"/>
<dbReference type="Proteomes" id="UP000799438">
    <property type="component" value="Unassembled WGS sequence"/>
</dbReference>
<comment type="catalytic activity">
    <reaction evidence="6">
        <text>3-methylbut-2-enoyl-CoA + hydrogencarbonate + ATP = 3-methyl-(2E)-glutaconyl-CoA + ADP + phosphate + H(+)</text>
        <dbReference type="Rhea" id="RHEA:13589"/>
        <dbReference type="ChEBI" id="CHEBI:15378"/>
        <dbReference type="ChEBI" id="CHEBI:17544"/>
        <dbReference type="ChEBI" id="CHEBI:30616"/>
        <dbReference type="ChEBI" id="CHEBI:43474"/>
        <dbReference type="ChEBI" id="CHEBI:57344"/>
        <dbReference type="ChEBI" id="CHEBI:57346"/>
        <dbReference type="ChEBI" id="CHEBI:456216"/>
        <dbReference type="EC" id="6.4.1.4"/>
    </reaction>
</comment>
<dbReference type="PANTHER" id="PTHR22855:SF13">
    <property type="entry name" value="METHYLCROTONOYL-COA CARBOXYLASE BETA CHAIN, MITOCHONDRIAL"/>
    <property type="match status" value="1"/>
</dbReference>
<evidence type="ECO:0000256" key="5">
    <source>
        <dbReference type="ARBA" id="ARBA00031404"/>
    </source>
</evidence>
<reference evidence="9" key="1">
    <citation type="journal article" date="2020" name="Stud. Mycol.">
        <title>101 Dothideomycetes genomes: a test case for predicting lifestyles and emergence of pathogens.</title>
        <authorList>
            <person name="Haridas S."/>
            <person name="Albert R."/>
            <person name="Binder M."/>
            <person name="Bloem J."/>
            <person name="Labutti K."/>
            <person name="Salamov A."/>
            <person name="Andreopoulos B."/>
            <person name="Baker S."/>
            <person name="Barry K."/>
            <person name="Bills G."/>
            <person name="Bluhm B."/>
            <person name="Cannon C."/>
            <person name="Castanera R."/>
            <person name="Culley D."/>
            <person name="Daum C."/>
            <person name="Ezra D."/>
            <person name="Gonzalez J."/>
            <person name="Henrissat B."/>
            <person name="Kuo A."/>
            <person name="Liang C."/>
            <person name="Lipzen A."/>
            <person name="Lutzoni F."/>
            <person name="Magnuson J."/>
            <person name="Mondo S."/>
            <person name="Nolan M."/>
            <person name="Ohm R."/>
            <person name="Pangilinan J."/>
            <person name="Park H.-J."/>
            <person name="Ramirez L."/>
            <person name="Alfaro M."/>
            <person name="Sun H."/>
            <person name="Tritt A."/>
            <person name="Yoshinaga Y."/>
            <person name="Zwiers L.-H."/>
            <person name="Turgeon B."/>
            <person name="Goodwin S."/>
            <person name="Spatafora J."/>
            <person name="Crous P."/>
            <person name="Grigoriev I."/>
        </authorList>
    </citation>
    <scope>NUCLEOTIDE SEQUENCE</scope>
    <source>
        <strain evidence="9">CBS 121167</strain>
    </source>
</reference>
<comment type="similarity">
    <text evidence="1">Belongs to the AccD/PCCB family.</text>
</comment>
<evidence type="ECO:0000256" key="6">
    <source>
        <dbReference type="ARBA" id="ARBA00052347"/>
    </source>
</evidence>
<organism evidence="9 10">
    <name type="scientific">Aplosporella prunicola CBS 121167</name>
    <dbReference type="NCBI Taxonomy" id="1176127"/>
    <lineage>
        <taxon>Eukaryota</taxon>
        <taxon>Fungi</taxon>
        <taxon>Dikarya</taxon>
        <taxon>Ascomycota</taxon>
        <taxon>Pezizomycotina</taxon>
        <taxon>Dothideomycetes</taxon>
        <taxon>Dothideomycetes incertae sedis</taxon>
        <taxon>Botryosphaeriales</taxon>
        <taxon>Aplosporellaceae</taxon>
        <taxon>Aplosporella</taxon>
    </lineage>
</organism>
<proteinExistence type="inferred from homology"/>
<accession>A0A6A6B601</accession>
<feature type="domain" description="CoA carboxyltransferase N-terminal" evidence="7">
    <location>
        <begin position="82"/>
        <end position="339"/>
    </location>
</feature>
<dbReference type="AlphaFoldDB" id="A0A6A6B601"/>
<dbReference type="InterPro" id="IPR029045">
    <property type="entry name" value="ClpP/crotonase-like_dom_sf"/>
</dbReference>
<evidence type="ECO:0000313" key="10">
    <source>
        <dbReference type="Proteomes" id="UP000799438"/>
    </source>
</evidence>
<evidence type="ECO:0000256" key="1">
    <source>
        <dbReference type="ARBA" id="ARBA00006102"/>
    </source>
</evidence>
<evidence type="ECO:0000256" key="3">
    <source>
        <dbReference type="ARBA" id="ARBA00026116"/>
    </source>
</evidence>
<dbReference type="FunFam" id="3.90.226.10:FF:000004">
    <property type="entry name" value="Methylcrotonoyl-CoA carboxylase beta chain"/>
    <property type="match status" value="1"/>
</dbReference>
<name>A0A6A6B601_9PEZI</name>
<dbReference type="InterPro" id="IPR011762">
    <property type="entry name" value="COA_CT_N"/>
</dbReference>
<gene>
    <name evidence="9" type="ORF">K452DRAFT_80325</name>
</gene>
<dbReference type="Pfam" id="PF01039">
    <property type="entry name" value="Carboxyl_trans"/>
    <property type="match status" value="1"/>
</dbReference>
<dbReference type="RefSeq" id="XP_033394771.1">
    <property type="nucleotide sequence ID" value="XM_033547167.1"/>
</dbReference>
<evidence type="ECO:0000256" key="2">
    <source>
        <dbReference type="ARBA" id="ARBA00025711"/>
    </source>
</evidence>
<dbReference type="PROSITE" id="PS50989">
    <property type="entry name" value="COA_CT_CTER"/>
    <property type="match status" value="1"/>
</dbReference>
<evidence type="ECO:0000259" key="7">
    <source>
        <dbReference type="PROSITE" id="PS50980"/>
    </source>
</evidence>
<dbReference type="UniPathway" id="UPA00363">
    <property type="reaction ID" value="UER00861"/>
</dbReference>
<keyword evidence="10" id="KW-1185">Reference proteome</keyword>